<keyword evidence="2" id="KW-0540">Nuclease</keyword>
<dbReference type="InterPro" id="IPR029060">
    <property type="entry name" value="PIN-like_dom_sf"/>
</dbReference>
<gene>
    <name evidence="7" type="ORF">PITCH_A390003</name>
</gene>
<evidence type="ECO:0000256" key="4">
    <source>
        <dbReference type="ARBA" id="ARBA00022801"/>
    </source>
</evidence>
<keyword evidence="1" id="KW-1277">Toxin-antitoxin system</keyword>
<proteinExistence type="predicted"/>
<dbReference type="PANTHER" id="PTHR42740:SF1">
    <property type="entry name" value="RIBONUCLEASE VAPC3"/>
    <property type="match status" value="1"/>
</dbReference>
<evidence type="ECO:0000256" key="1">
    <source>
        <dbReference type="ARBA" id="ARBA00022649"/>
    </source>
</evidence>
<evidence type="ECO:0000256" key="5">
    <source>
        <dbReference type="ARBA" id="ARBA00022842"/>
    </source>
</evidence>
<dbReference type="SUPFAM" id="SSF88723">
    <property type="entry name" value="PIN domain-like"/>
    <property type="match status" value="1"/>
</dbReference>
<dbReference type="GO" id="GO:0046872">
    <property type="term" value="F:metal ion binding"/>
    <property type="evidence" value="ECO:0007669"/>
    <property type="project" value="UniProtKB-KW"/>
</dbReference>
<dbReference type="PANTHER" id="PTHR42740">
    <property type="entry name" value="RIBONUCLEASE VAPC3"/>
    <property type="match status" value="1"/>
</dbReference>
<organism evidence="7">
    <name type="scientific">uncultured Desulfobacterium sp</name>
    <dbReference type="NCBI Taxonomy" id="201089"/>
    <lineage>
        <taxon>Bacteria</taxon>
        <taxon>Pseudomonadati</taxon>
        <taxon>Thermodesulfobacteriota</taxon>
        <taxon>Desulfobacteria</taxon>
        <taxon>Desulfobacterales</taxon>
        <taxon>Desulfobacteriaceae</taxon>
        <taxon>Desulfobacterium</taxon>
        <taxon>environmental samples</taxon>
    </lineage>
</organism>
<dbReference type="GO" id="GO:0004540">
    <property type="term" value="F:RNA nuclease activity"/>
    <property type="evidence" value="ECO:0007669"/>
    <property type="project" value="TreeGrafter"/>
</dbReference>
<evidence type="ECO:0000259" key="6">
    <source>
        <dbReference type="Pfam" id="PF01850"/>
    </source>
</evidence>
<keyword evidence="4" id="KW-0378">Hydrolase</keyword>
<feature type="domain" description="PIN" evidence="6">
    <location>
        <begin position="3"/>
        <end position="123"/>
    </location>
</feature>
<dbReference type="Pfam" id="PF01850">
    <property type="entry name" value="PIN"/>
    <property type="match status" value="1"/>
</dbReference>
<dbReference type="InterPro" id="IPR051749">
    <property type="entry name" value="PINc/VapC_TA_RNase"/>
</dbReference>
<dbReference type="InterPro" id="IPR002716">
    <property type="entry name" value="PIN_dom"/>
</dbReference>
<dbReference type="AlphaFoldDB" id="A0A445MZK7"/>
<dbReference type="GO" id="GO:0016787">
    <property type="term" value="F:hydrolase activity"/>
    <property type="evidence" value="ECO:0007669"/>
    <property type="project" value="UniProtKB-KW"/>
</dbReference>
<keyword evidence="5" id="KW-0460">Magnesium</keyword>
<keyword evidence="3" id="KW-0479">Metal-binding</keyword>
<dbReference type="Gene3D" id="3.40.50.1010">
    <property type="entry name" value="5'-nuclease"/>
    <property type="match status" value="1"/>
</dbReference>
<evidence type="ECO:0000313" key="7">
    <source>
        <dbReference type="EMBL" id="SPD74906.1"/>
    </source>
</evidence>
<evidence type="ECO:0000256" key="2">
    <source>
        <dbReference type="ARBA" id="ARBA00022722"/>
    </source>
</evidence>
<evidence type="ECO:0000256" key="3">
    <source>
        <dbReference type="ARBA" id="ARBA00022723"/>
    </source>
</evidence>
<protein>
    <recommendedName>
        <fullName evidence="6">PIN domain-containing protein</fullName>
    </recommendedName>
</protein>
<reference evidence="7" key="1">
    <citation type="submission" date="2018-01" db="EMBL/GenBank/DDBJ databases">
        <authorList>
            <person name="Regsiter A."/>
            <person name="William W."/>
        </authorList>
    </citation>
    <scope>NUCLEOTIDE SEQUENCE</scope>
    <source>
        <strain evidence="7">TRIP AH-1</strain>
    </source>
</reference>
<name>A0A445MZK7_9BACT</name>
<accession>A0A445MZK7</accession>
<sequence length="140" mass="16134">MKVLVDTPIWSYALRSRKKEYQSETEQLESLIKDQRALIIGPIRQEILSGYSDLKKFKILKEKLSYFKNAPIQDSDYESAAELCNQCRKEGVQGSHIDFLICAVAIRLDVPIFTTDKDFLQYKKFLPLKLFDPEVSQPGA</sequence>
<dbReference type="EMBL" id="OJIN01000180">
    <property type="protein sequence ID" value="SPD74906.1"/>
    <property type="molecule type" value="Genomic_DNA"/>
</dbReference>